<dbReference type="PANTHER" id="PTHR19303">
    <property type="entry name" value="TRANSPOSON"/>
    <property type="match status" value="1"/>
</dbReference>
<feature type="compositionally biased region" description="Basic residues" evidence="1">
    <location>
        <begin position="447"/>
        <end position="456"/>
    </location>
</feature>
<dbReference type="PANTHER" id="PTHR19303:SF74">
    <property type="entry name" value="POGO TRANSPOSABLE ELEMENT WITH KRAB DOMAIN"/>
    <property type="match status" value="1"/>
</dbReference>
<accession>E5A0H6</accession>
<dbReference type="STRING" id="985895.E5A0H6"/>
<dbReference type="OMA" id="RSNWTTH"/>
<dbReference type="VEuPathDB" id="FungiDB:LEMA_P101670.1"/>
<proteinExistence type="predicted"/>
<dbReference type="GO" id="GO:0003677">
    <property type="term" value="F:DNA binding"/>
    <property type="evidence" value="ECO:0007669"/>
    <property type="project" value="TreeGrafter"/>
</dbReference>
<evidence type="ECO:0000313" key="3">
    <source>
        <dbReference type="EMBL" id="CBX97036.1"/>
    </source>
</evidence>
<dbReference type="GO" id="GO:0005634">
    <property type="term" value="C:nucleus"/>
    <property type="evidence" value="ECO:0007669"/>
    <property type="project" value="TreeGrafter"/>
</dbReference>
<sequence length="504" mass="56836">MVFLARLYSIENANASRSKRKPRANNISTPFSLARRREPAYRPSKPPGKNWPQLFYKRYPELKPSKASALDWNRYDIFDKVIHWFEVIGEVLQDPAVLQENVYNMDETGVMLSKLNSVKVLVSRDNERGYRGARVKRTIVTAVECVSADGRYLTPMIIWPALTHRSNWTTHPTPGWHYAFSDTGYTDLYLSLQWLKLFCFENNIILCRLPSHTSYKLQPCDISVFSPLKVAYREQVERLERGCVGAIGKEHFTYLYSPARDQAFTSRNIRAGWSRAGLFPFNPAKVLSDIPKPLAGLSAPATNEMEGDACMQDQVPQTPVTPITANAVASLHNLIKQDTHVVDEASRQRLQRRIQKLTNATQLSFAERALLEEQNQFFTEINNEAKVRRSTKSIMLETGSARVVSYEHLVEAREDRASKDAEKEARRIASEVKKAAKASRAAEVPTGKKKRGRKRKIDTLEINTPTPKAQAVRKSKGQIAAEVVGVLGVEQVGGPSVEEGELPP</sequence>
<reference evidence="4" key="1">
    <citation type="journal article" date="2011" name="Nat. Commun.">
        <title>Effector diversification within compartments of the Leptosphaeria maculans genome affected by Repeat-Induced Point mutations.</title>
        <authorList>
            <person name="Rouxel T."/>
            <person name="Grandaubert J."/>
            <person name="Hane J.K."/>
            <person name="Hoede C."/>
            <person name="van de Wouw A.P."/>
            <person name="Couloux A."/>
            <person name="Dominguez V."/>
            <person name="Anthouard V."/>
            <person name="Bally P."/>
            <person name="Bourras S."/>
            <person name="Cozijnsen A.J."/>
            <person name="Ciuffetti L.M."/>
            <person name="Degrave A."/>
            <person name="Dilmaghani A."/>
            <person name="Duret L."/>
            <person name="Fudal I."/>
            <person name="Goodwin S.B."/>
            <person name="Gout L."/>
            <person name="Glaser N."/>
            <person name="Linglin J."/>
            <person name="Kema G.H.J."/>
            <person name="Lapalu N."/>
            <person name="Lawrence C.B."/>
            <person name="May K."/>
            <person name="Meyer M."/>
            <person name="Ollivier B."/>
            <person name="Poulain J."/>
            <person name="Schoch C.L."/>
            <person name="Simon A."/>
            <person name="Spatafora J.W."/>
            <person name="Stachowiak A."/>
            <person name="Turgeon B.G."/>
            <person name="Tyler B.M."/>
            <person name="Vincent D."/>
            <person name="Weissenbach J."/>
            <person name="Amselem J."/>
            <person name="Quesneville H."/>
            <person name="Oliver R.P."/>
            <person name="Wincker P."/>
            <person name="Balesdent M.-H."/>
            <person name="Howlett B.J."/>
        </authorList>
    </citation>
    <scope>NUCLEOTIDE SEQUENCE [LARGE SCALE GENOMIC DNA]</scope>
    <source>
        <strain evidence="4">JN3 / isolate v23.1.3 / race Av1-4-5-6-7-8</strain>
    </source>
</reference>
<dbReference type="InterPro" id="IPR004875">
    <property type="entry name" value="DDE_SF_endonuclease_dom"/>
</dbReference>
<dbReference type="Pfam" id="PF03184">
    <property type="entry name" value="DDE_1"/>
    <property type="match status" value="2"/>
</dbReference>
<dbReference type="EMBL" id="FP929130">
    <property type="protein sequence ID" value="CBX97036.1"/>
    <property type="molecule type" value="Genomic_DNA"/>
</dbReference>
<feature type="domain" description="DDE-1" evidence="2">
    <location>
        <begin position="136"/>
        <end position="198"/>
    </location>
</feature>
<evidence type="ECO:0000259" key="2">
    <source>
        <dbReference type="Pfam" id="PF03184"/>
    </source>
</evidence>
<dbReference type="InterPro" id="IPR050863">
    <property type="entry name" value="CenT-Element_Derived"/>
</dbReference>
<keyword evidence="4" id="KW-1185">Reference proteome</keyword>
<organism evidence="4">
    <name type="scientific">Leptosphaeria maculans (strain JN3 / isolate v23.1.3 / race Av1-4-5-6-7-8)</name>
    <name type="common">Blackleg fungus</name>
    <name type="synonym">Phoma lingam</name>
    <dbReference type="NCBI Taxonomy" id="985895"/>
    <lineage>
        <taxon>Eukaryota</taxon>
        <taxon>Fungi</taxon>
        <taxon>Dikarya</taxon>
        <taxon>Ascomycota</taxon>
        <taxon>Pezizomycotina</taxon>
        <taxon>Dothideomycetes</taxon>
        <taxon>Pleosporomycetidae</taxon>
        <taxon>Pleosporales</taxon>
        <taxon>Pleosporineae</taxon>
        <taxon>Leptosphaeriaceae</taxon>
        <taxon>Plenodomus</taxon>
        <taxon>Plenodomus lingam/Leptosphaeria maculans species complex</taxon>
    </lineage>
</organism>
<dbReference type="HOGENOM" id="CLU_013929_1_0_1"/>
<dbReference type="OrthoDB" id="4357141at2759"/>
<dbReference type="AlphaFoldDB" id="E5A0H6"/>
<dbReference type="eggNOG" id="ENOG502SHQS">
    <property type="taxonomic scope" value="Eukaryota"/>
</dbReference>
<feature type="region of interest" description="Disordered" evidence="1">
    <location>
        <begin position="433"/>
        <end position="473"/>
    </location>
</feature>
<dbReference type="InParanoid" id="E5A0H6"/>
<dbReference type="Proteomes" id="UP000002668">
    <property type="component" value="Genome"/>
</dbReference>
<evidence type="ECO:0000313" key="4">
    <source>
        <dbReference type="Proteomes" id="UP000002668"/>
    </source>
</evidence>
<name>E5A0H6_LEPMJ</name>
<gene>
    <name evidence="3" type="ORF">LEMA_P101670.1</name>
</gene>
<feature type="domain" description="DDE-1" evidence="2">
    <location>
        <begin position="199"/>
        <end position="239"/>
    </location>
</feature>
<protein>
    <recommendedName>
        <fullName evidence="2">DDE-1 domain-containing protein</fullName>
    </recommendedName>
</protein>
<evidence type="ECO:0000256" key="1">
    <source>
        <dbReference type="SAM" id="MobiDB-lite"/>
    </source>
</evidence>